<reference evidence="2 5" key="3">
    <citation type="submission" date="2018-07" db="EMBL/GenBank/DDBJ databases">
        <title>Leeuwenhoekiella genomics.</title>
        <authorList>
            <person name="Tahon G."/>
            <person name="Willems A."/>
        </authorList>
    </citation>
    <scope>NUCLEOTIDE SEQUENCE [LARGE SCALE GENOMIC DNA]</scope>
    <source>
        <strain evidence="2 5">LMG 24856</strain>
    </source>
</reference>
<dbReference type="Proteomes" id="UP000184240">
    <property type="component" value="Unassembled WGS sequence"/>
</dbReference>
<keyword evidence="1" id="KW-1133">Transmembrane helix</keyword>
<keyword evidence="1" id="KW-0812">Transmembrane</keyword>
<dbReference type="AlphaFoldDB" id="A0A1M5ZNM1"/>
<gene>
    <name evidence="2" type="ORF">DSM01_3083</name>
    <name evidence="3" type="ORF">SAMN04487999_3290</name>
</gene>
<evidence type="ECO:0000313" key="2">
    <source>
        <dbReference type="EMBL" id="RXG27273.1"/>
    </source>
</evidence>
<proteinExistence type="predicted"/>
<organism evidence="3 4">
    <name type="scientific">Leeuwenhoekiella palythoae</name>
    <dbReference type="NCBI Taxonomy" id="573501"/>
    <lineage>
        <taxon>Bacteria</taxon>
        <taxon>Pseudomonadati</taxon>
        <taxon>Bacteroidota</taxon>
        <taxon>Flavobacteriia</taxon>
        <taxon>Flavobacteriales</taxon>
        <taxon>Flavobacteriaceae</taxon>
        <taxon>Leeuwenhoekiella</taxon>
    </lineage>
</organism>
<keyword evidence="1" id="KW-0472">Membrane</keyword>
<evidence type="ECO:0000256" key="1">
    <source>
        <dbReference type="SAM" id="Phobius"/>
    </source>
</evidence>
<sequence>MTLESTYVLGFLLPVSLLAAVMVLIFLKLKSRDQIRSRQRIKRLGEQLSLAQYQIKYRHKGLDRYNLLRYNLNDSLCIQSEIDLF</sequence>
<dbReference type="STRING" id="573501.SAMN04487999_3290"/>
<evidence type="ECO:0000313" key="4">
    <source>
        <dbReference type="Proteomes" id="UP000184240"/>
    </source>
</evidence>
<keyword evidence="5" id="KW-1185">Reference proteome</keyword>
<reference evidence="4" key="2">
    <citation type="submission" date="2016-11" db="EMBL/GenBank/DDBJ databases">
        <authorList>
            <person name="Varghese N."/>
            <person name="Submissions S."/>
        </authorList>
    </citation>
    <scope>NUCLEOTIDE SEQUENCE [LARGE SCALE GENOMIC DNA]</scope>
    <source>
        <strain evidence="4">DSM 19859</strain>
    </source>
</reference>
<dbReference type="EMBL" id="QOVN01000008">
    <property type="protein sequence ID" value="RXG27273.1"/>
    <property type="molecule type" value="Genomic_DNA"/>
</dbReference>
<evidence type="ECO:0000313" key="3">
    <source>
        <dbReference type="EMBL" id="SHI25794.1"/>
    </source>
</evidence>
<reference evidence="3" key="1">
    <citation type="submission" date="2016-11" db="EMBL/GenBank/DDBJ databases">
        <authorList>
            <person name="Jaros S."/>
            <person name="Januszkiewicz K."/>
            <person name="Wedrychowicz H."/>
        </authorList>
    </citation>
    <scope>NUCLEOTIDE SEQUENCE [LARGE SCALE GENOMIC DNA]</scope>
    <source>
        <strain evidence="3">DSM 19859</strain>
    </source>
</reference>
<protein>
    <submittedName>
        <fullName evidence="3">Uncharacterized protein</fullName>
    </submittedName>
</protein>
<evidence type="ECO:0000313" key="5">
    <source>
        <dbReference type="Proteomes" id="UP000290037"/>
    </source>
</evidence>
<accession>A0A1M5ZNM1</accession>
<name>A0A1M5ZNM1_9FLAO</name>
<feature type="transmembrane region" description="Helical" evidence="1">
    <location>
        <begin position="6"/>
        <end position="27"/>
    </location>
</feature>
<dbReference type="EMBL" id="FQXT01000007">
    <property type="protein sequence ID" value="SHI25794.1"/>
    <property type="molecule type" value="Genomic_DNA"/>
</dbReference>
<dbReference type="Proteomes" id="UP000290037">
    <property type="component" value="Unassembled WGS sequence"/>
</dbReference>